<accession>A0ABR1U739</accession>
<evidence type="ECO:0000313" key="2">
    <source>
        <dbReference type="Proteomes" id="UP001480595"/>
    </source>
</evidence>
<gene>
    <name evidence="1" type="ORF">PG994_009752</name>
</gene>
<organism evidence="1 2">
    <name type="scientific">Apiospora phragmitis</name>
    <dbReference type="NCBI Taxonomy" id="2905665"/>
    <lineage>
        <taxon>Eukaryota</taxon>
        <taxon>Fungi</taxon>
        <taxon>Dikarya</taxon>
        <taxon>Ascomycota</taxon>
        <taxon>Pezizomycotina</taxon>
        <taxon>Sordariomycetes</taxon>
        <taxon>Xylariomycetidae</taxon>
        <taxon>Amphisphaeriales</taxon>
        <taxon>Apiosporaceae</taxon>
        <taxon>Apiospora</taxon>
    </lineage>
</organism>
<name>A0ABR1U739_9PEZI</name>
<dbReference type="RefSeq" id="XP_066713331.1">
    <property type="nucleotide sequence ID" value="XM_066861161.1"/>
</dbReference>
<reference evidence="1 2" key="1">
    <citation type="submission" date="2023-01" db="EMBL/GenBank/DDBJ databases">
        <title>Analysis of 21 Apiospora genomes using comparative genomics revels a genus with tremendous synthesis potential of carbohydrate active enzymes and secondary metabolites.</title>
        <authorList>
            <person name="Sorensen T."/>
        </authorList>
    </citation>
    <scope>NUCLEOTIDE SEQUENCE [LARGE SCALE GENOMIC DNA]</scope>
    <source>
        <strain evidence="1 2">CBS 135458</strain>
    </source>
</reference>
<dbReference type="GeneID" id="92094224"/>
<protein>
    <submittedName>
        <fullName evidence="1">Uncharacterized protein</fullName>
    </submittedName>
</protein>
<dbReference type="EMBL" id="JAQQWL010000010">
    <property type="protein sequence ID" value="KAK8054685.1"/>
    <property type="molecule type" value="Genomic_DNA"/>
</dbReference>
<keyword evidence="2" id="KW-1185">Reference proteome</keyword>
<comment type="caution">
    <text evidence="1">The sequence shown here is derived from an EMBL/GenBank/DDBJ whole genome shotgun (WGS) entry which is preliminary data.</text>
</comment>
<dbReference type="Proteomes" id="UP001480595">
    <property type="component" value="Unassembled WGS sequence"/>
</dbReference>
<evidence type="ECO:0000313" key="1">
    <source>
        <dbReference type="EMBL" id="KAK8054685.1"/>
    </source>
</evidence>
<proteinExistence type="predicted"/>
<sequence>MEESESCVAYDRLDLFRVVWPDNKRLLYRSELSEEENARETERCWSACLAYSMRAWSQPEAPDSAYSQLKTAVEPGLFHLCCAILSDQPAVIDELILDYGLDPHQELAAGNRADELFYDTGNYGQTDFAWARTPFDVAVKNWQYFHHDPWPSAMAMVCRLVYHCGAPKSWSAITRRQLLKMWRDYDMTGISGTTMGNGAQTTMNHSAHT</sequence>